<dbReference type="HOGENOM" id="CLU_865724_0_0_11"/>
<dbReference type="InterPro" id="IPR000253">
    <property type="entry name" value="FHA_dom"/>
</dbReference>
<name>C7N3Y0_SLAHD</name>
<sequence length="322" mass="35117">MAVDNETPCGVLFDTFKGFAGISNRDVAVNVLSDRPIAGGRSLQQRADDKSFLSRSIVHSKPGDLPASAFVPFDKAAYALFSAMRSSQGRGLSVNQISDHFSGDGALAMADACRNYQLNDVLYLNAVQYLKSASGANDVDRAYLLVLLFVETGLRQDPRIAAEHVLSMAERAFGSKSVTQTSVVTDLPQTEEDEGFEDVRLALFRVVGNRMRGSAYVLNTDDEGTEIGYLATAANSIADVEQTVSRHHLLIYRNGEGVWYARGLNSRNGSVLVSGEDRTRTVIEPPRDQRGDGYVAQDVRLQAGDRLELARDTVFMIVQVDA</sequence>
<reference evidence="3 4" key="1">
    <citation type="journal article" date="2009" name="Stand. Genomic Sci.">
        <title>Complete genome sequence of Slackia heliotrinireducens type strain (RHS 1).</title>
        <authorList>
            <person name="Pukall R."/>
            <person name="Lapidus A."/>
            <person name="Nolan M."/>
            <person name="Copeland A."/>
            <person name="Glavina Del Rio T."/>
            <person name="Lucas S."/>
            <person name="Chen F."/>
            <person name="Tice H."/>
            <person name="Cheng J.F."/>
            <person name="Chertkov O."/>
            <person name="Bruce D."/>
            <person name="Goodwin L."/>
            <person name="Kuske C."/>
            <person name="Brettin T."/>
            <person name="Detter J.C."/>
            <person name="Han C."/>
            <person name="Pitluck S."/>
            <person name="Pati A."/>
            <person name="Mavrommatis K."/>
            <person name="Ivanova N."/>
            <person name="Ovchinnikova G."/>
            <person name="Chen A."/>
            <person name="Palaniappan K."/>
            <person name="Schneider S."/>
            <person name="Rohde M."/>
            <person name="Chain P."/>
            <person name="D'haeseleer P."/>
            <person name="Goker M."/>
            <person name="Bristow J."/>
            <person name="Eisen J.A."/>
            <person name="Markowitz V."/>
            <person name="Kyrpides N.C."/>
            <person name="Klenk H.P."/>
            <person name="Hugenholtz P."/>
        </authorList>
    </citation>
    <scope>NUCLEOTIDE SEQUENCE [LARGE SCALE GENOMIC DNA]</scope>
    <source>
        <strain evidence="4">ATCC 29202 / DSM 20476 / NCTC 11029 / RHS 1</strain>
    </source>
</reference>
<dbReference type="eggNOG" id="COG1716">
    <property type="taxonomic scope" value="Bacteria"/>
</dbReference>
<dbReference type="InterPro" id="IPR008984">
    <property type="entry name" value="SMAD_FHA_dom_sf"/>
</dbReference>
<organism evidence="3 4">
    <name type="scientific">Slackia heliotrinireducens (strain ATCC 29202 / DSM 20476 / NCTC 11029 / RHS 1)</name>
    <name type="common">Peptococcus heliotrinreducens</name>
    <dbReference type="NCBI Taxonomy" id="471855"/>
    <lineage>
        <taxon>Bacteria</taxon>
        <taxon>Bacillati</taxon>
        <taxon>Actinomycetota</taxon>
        <taxon>Coriobacteriia</taxon>
        <taxon>Eggerthellales</taxon>
        <taxon>Eggerthellaceae</taxon>
        <taxon>Slackia</taxon>
    </lineage>
</organism>
<dbReference type="AlphaFoldDB" id="C7N3Y0"/>
<dbReference type="Proteomes" id="UP000002026">
    <property type="component" value="Chromosome"/>
</dbReference>
<feature type="domain" description="FHA" evidence="2">
    <location>
        <begin position="234"/>
        <end position="279"/>
    </location>
</feature>
<keyword evidence="4" id="KW-1185">Reference proteome</keyword>
<evidence type="ECO:0000313" key="3">
    <source>
        <dbReference type="EMBL" id="ACV21721.1"/>
    </source>
</evidence>
<protein>
    <recommendedName>
        <fullName evidence="2">FHA domain-containing protein</fullName>
    </recommendedName>
</protein>
<gene>
    <name evidence="3" type="ordered locus">Shel_06620</name>
</gene>
<dbReference type="RefSeq" id="WP_012797826.1">
    <property type="nucleotide sequence ID" value="NC_013165.1"/>
</dbReference>
<dbReference type="KEGG" id="shi:Shel_06620"/>
<dbReference type="SUPFAM" id="SSF49879">
    <property type="entry name" value="SMAD/FHA domain"/>
    <property type="match status" value="1"/>
</dbReference>
<dbReference type="Pfam" id="PF00498">
    <property type="entry name" value="FHA"/>
    <property type="match status" value="1"/>
</dbReference>
<dbReference type="CDD" id="cd00060">
    <property type="entry name" value="FHA"/>
    <property type="match status" value="1"/>
</dbReference>
<accession>C7N3Y0</accession>
<evidence type="ECO:0000259" key="2">
    <source>
        <dbReference type="Pfam" id="PF00498"/>
    </source>
</evidence>
<dbReference type="STRING" id="471855.Shel_06620"/>
<proteinExistence type="predicted"/>
<evidence type="ECO:0000313" key="4">
    <source>
        <dbReference type="Proteomes" id="UP000002026"/>
    </source>
</evidence>
<dbReference type="EMBL" id="CP001684">
    <property type="protein sequence ID" value="ACV21721.1"/>
    <property type="molecule type" value="Genomic_DNA"/>
</dbReference>
<dbReference type="Gene3D" id="2.60.200.20">
    <property type="match status" value="1"/>
</dbReference>
<evidence type="ECO:0000256" key="1">
    <source>
        <dbReference type="ARBA" id="ARBA00022553"/>
    </source>
</evidence>
<keyword evidence="1" id="KW-0597">Phosphoprotein</keyword>